<dbReference type="Proteomes" id="UP001056120">
    <property type="component" value="Linkage Group LG04"/>
</dbReference>
<reference evidence="2" key="1">
    <citation type="journal article" date="2022" name="Mol. Ecol. Resour.">
        <title>The genomes of chicory, endive, great burdock and yacon provide insights into Asteraceae palaeo-polyploidization history and plant inulin production.</title>
        <authorList>
            <person name="Fan W."/>
            <person name="Wang S."/>
            <person name="Wang H."/>
            <person name="Wang A."/>
            <person name="Jiang F."/>
            <person name="Liu H."/>
            <person name="Zhao H."/>
            <person name="Xu D."/>
            <person name="Zhang Y."/>
        </authorList>
    </citation>
    <scope>NUCLEOTIDE SEQUENCE [LARGE SCALE GENOMIC DNA]</scope>
    <source>
        <strain evidence="2">cv. Yunnan</strain>
    </source>
</reference>
<keyword evidence="2" id="KW-1185">Reference proteome</keyword>
<protein>
    <submittedName>
        <fullName evidence="1">Uncharacterized protein</fullName>
    </submittedName>
</protein>
<comment type="caution">
    <text evidence="1">The sequence shown here is derived from an EMBL/GenBank/DDBJ whole genome shotgun (WGS) entry which is preliminary data.</text>
</comment>
<evidence type="ECO:0000313" key="2">
    <source>
        <dbReference type="Proteomes" id="UP001056120"/>
    </source>
</evidence>
<name>A0ACB9JE72_9ASTR</name>
<evidence type="ECO:0000313" key="1">
    <source>
        <dbReference type="EMBL" id="KAI3817983.1"/>
    </source>
</evidence>
<dbReference type="EMBL" id="CM042021">
    <property type="protein sequence ID" value="KAI3817983.1"/>
    <property type="molecule type" value="Genomic_DNA"/>
</dbReference>
<proteinExistence type="predicted"/>
<gene>
    <name evidence="1" type="ORF">L1987_11785</name>
</gene>
<reference evidence="1 2" key="2">
    <citation type="journal article" date="2022" name="Mol. Ecol. Resour.">
        <title>The genomes of chicory, endive, great burdock and yacon provide insights into Asteraceae paleo-polyploidization history and plant inulin production.</title>
        <authorList>
            <person name="Fan W."/>
            <person name="Wang S."/>
            <person name="Wang H."/>
            <person name="Wang A."/>
            <person name="Jiang F."/>
            <person name="Liu H."/>
            <person name="Zhao H."/>
            <person name="Xu D."/>
            <person name="Zhang Y."/>
        </authorList>
    </citation>
    <scope>NUCLEOTIDE SEQUENCE [LARGE SCALE GENOMIC DNA]</scope>
    <source>
        <strain evidence="2">cv. Yunnan</strain>
        <tissue evidence="1">Leaves</tissue>
    </source>
</reference>
<organism evidence="1 2">
    <name type="scientific">Smallanthus sonchifolius</name>
    <dbReference type="NCBI Taxonomy" id="185202"/>
    <lineage>
        <taxon>Eukaryota</taxon>
        <taxon>Viridiplantae</taxon>
        <taxon>Streptophyta</taxon>
        <taxon>Embryophyta</taxon>
        <taxon>Tracheophyta</taxon>
        <taxon>Spermatophyta</taxon>
        <taxon>Magnoliopsida</taxon>
        <taxon>eudicotyledons</taxon>
        <taxon>Gunneridae</taxon>
        <taxon>Pentapetalae</taxon>
        <taxon>asterids</taxon>
        <taxon>campanulids</taxon>
        <taxon>Asterales</taxon>
        <taxon>Asteraceae</taxon>
        <taxon>Asteroideae</taxon>
        <taxon>Heliantheae alliance</taxon>
        <taxon>Millerieae</taxon>
        <taxon>Smallanthus</taxon>
    </lineage>
</organism>
<accession>A0ACB9JE72</accession>
<sequence>MCDTSRFRLWRGVTVTRKEVDLKAVKVPPVGCGMALVRKGLALANLAHFSVNQFGHALQLALRKCDALSSVLVPNADTQDTRLVFLLLPFYKLNPRRIARVEFN</sequence>